<reference evidence="2" key="1">
    <citation type="submission" date="2020-01" db="EMBL/GenBank/DDBJ databases">
        <authorList>
            <person name="Meier V. D."/>
            <person name="Meier V D."/>
        </authorList>
    </citation>
    <scope>NUCLEOTIDE SEQUENCE</scope>
    <source>
        <strain evidence="2">HLG_WM_MAG_07</strain>
    </source>
</reference>
<dbReference type="EMBL" id="CACVAY010000013">
    <property type="protein sequence ID" value="CAA6802694.1"/>
    <property type="molecule type" value="Genomic_DNA"/>
</dbReference>
<proteinExistence type="predicted"/>
<organism evidence="2">
    <name type="scientific">uncultured Thiotrichaceae bacterium</name>
    <dbReference type="NCBI Taxonomy" id="298394"/>
    <lineage>
        <taxon>Bacteria</taxon>
        <taxon>Pseudomonadati</taxon>
        <taxon>Pseudomonadota</taxon>
        <taxon>Gammaproteobacteria</taxon>
        <taxon>Thiotrichales</taxon>
        <taxon>Thiotrichaceae</taxon>
        <taxon>environmental samples</taxon>
    </lineage>
</organism>
<protein>
    <submittedName>
        <fullName evidence="2">Uncharacterized protein</fullName>
    </submittedName>
</protein>
<name>A0A6S6SCC2_9GAMM</name>
<keyword evidence="1" id="KW-0732">Signal</keyword>
<evidence type="ECO:0000256" key="1">
    <source>
        <dbReference type="SAM" id="SignalP"/>
    </source>
</evidence>
<accession>A0A6S6SCC2</accession>
<feature type="chain" id="PRO_5028041035" evidence="1">
    <location>
        <begin position="23"/>
        <end position="134"/>
    </location>
</feature>
<dbReference type="AlphaFoldDB" id="A0A6S6SCC2"/>
<evidence type="ECO:0000313" key="2">
    <source>
        <dbReference type="EMBL" id="CAA6802694.1"/>
    </source>
</evidence>
<sequence length="134" mass="15317">MKEKLITWGAVMFFLFSAHVLAECEPPKVEEGDRCVCQWPLFEYKGSCTSFKIDACGDVFFQKEGFFTTIKSCSNSYDSVEPFFTPAEQGVIQTLVDRDHLEQDSNDISDKLENLGVDSDVDKIQFIQVFDLYK</sequence>
<gene>
    <name evidence="2" type="ORF">HELGO_WM10940</name>
</gene>
<feature type="signal peptide" evidence="1">
    <location>
        <begin position="1"/>
        <end position="22"/>
    </location>
</feature>